<reference evidence="12 13" key="1">
    <citation type="journal article" date="2015" name="Plant Cell">
        <title>Oil accumulation by the oleaginous diatom Fistulifera solaris as revealed by the genome and transcriptome.</title>
        <authorList>
            <person name="Tanaka T."/>
            <person name="Maeda Y."/>
            <person name="Veluchamy A."/>
            <person name="Tanaka M."/>
            <person name="Abida H."/>
            <person name="Marechal E."/>
            <person name="Bowler C."/>
            <person name="Muto M."/>
            <person name="Sunaga Y."/>
            <person name="Tanaka M."/>
            <person name="Yoshino T."/>
            <person name="Taniguchi T."/>
            <person name="Fukuda Y."/>
            <person name="Nemoto M."/>
            <person name="Matsumoto M."/>
            <person name="Wong P.S."/>
            <person name="Aburatani S."/>
            <person name="Fujibuchi W."/>
        </authorList>
    </citation>
    <scope>NUCLEOTIDE SEQUENCE [LARGE SCALE GENOMIC DNA]</scope>
    <source>
        <strain evidence="12 13">JPCC DA0580</strain>
    </source>
</reference>
<dbReference type="InterPro" id="IPR013525">
    <property type="entry name" value="ABC2_TM"/>
</dbReference>
<feature type="transmembrane region" description="Helical" evidence="10">
    <location>
        <begin position="426"/>
        <end position="448"/>
    </location>
</feature>
<evidence type="ECO:0000256" key="1">
    <source>
        <dbReference type="ARBA" id="ARBA00004141"/>
    </source>
</evidence>
<dbReference type="SMART" id="SM00382">
    <property type="entry name" value="AAA"/>
    <property type="match status" value="2"/>
</dbReference>
<feature type="transmembrane region" description="Helical" evidence="10">
    <location>
        <begin position="343"/>
        <end position="371"/>
    </location>
</feature>
<keyword evidence="6" id="KW-0547">Nucleotide-binding</keyword>
<dbReference type="Gene3D" id="3.40.50.300">
    <property type="entry name" value="P-loop containing nucleotide triphosphate hydrolases"/>
    <property type="match status" value="2"/>
</dbReference>
<accession>A0A1Z5K461</accession>
<feature type="transmembrane region" description="Helical" evidence="10">
    <location>
        <begin position="1332"/>
        <end position="1358"/>
    </location>
</feature>
<dbReference type="GO" id="GO:0016887">
    <property type="term" value="F:ATP hydrolysis activity"/>
    <property type="evidence" value="ECO:0007669"/>
    <property type="project" value="InterPro"/>
</dbReference>
<protein>
    <submittedName>
        <fullName evidence="12">ATP-binding cassette, subfamily A (ABC1), member 1</fullName>
    </submittedName>
</protein>
<proteinExistence type="inferred from homology"/>
<feature type="transmembrane region" description="Helical" evidence="10">
    <location>
        <begin position="1253"/>
        <end position="1274"/>
    </location>
</feature>
<name>A0A1Z5K461_FISSO</name>
<dbReference type="Proteomes" id="UP000198406">
    <property type="component" value="Unassembled WGS sequence"/>
</dbReference>
<feature type="transmembrane region" description="Helical" evidence="10">
    <location>
        <begin position="1365"/>
        <end position="1389"/>
    </location>
</feature>
<feature type="transmembrane region" description="Helical" evidence="10">
    <location>
        <begin position="392"/>
        <end position="414"/>
    </location>
</feature>
<evidence type="ECO:0000313" key="12">
    <source>
        <dbReference type="EMBL" id="GAX20871.1"/>
    </source>
</evidence>
<feature type="transmembrane region" description="Helical" evidence="10">
    <location>
        <begin position="1308"/>
        <end position="1326"/>
    </location>
</feature>
<evidence type="ECO:0000313" key="13">
    <source>
        <dbReference type="Proteomes" id="UP000198406"/>
    </source>
</evidence>
<dbReference type="GO" id="GO:0005524">
    <property type="term" value="F:ATP binding"/>
    <property type="evidence" value="ECO:0007669"/>
    <property type="project" value="UniProtKB-KW"/>
</dbReference>
<dbReference type="PROSITE" id="PS00211">
    <property type="entry name" value="ABC_TRANSPORTER_1"/>
    <property type="match status" value="2"/>
</dbReference>
<evidence type="ECO:0000256" key="6">
    <source>
        <dbReference type="ARBA" id="ARBA00022741"/>
    </source>
</evidence>
<dbReference type="FunFam" id="3.40.50.300:FF:000298">
    <property type="entry name" value="ATP-binding cassette sub-family A member 12"/>
    <property type="match status" value="1"/>
</dbReference>
<feature type="transmembrane region" description="Helical" evidence="10">
    <location>
        <begin position="999"/>
        <end position="1022"/>
    </location>
</feature>
<dbReference type="InterPro" id="IPR056264">
    <property type="entry name" value="R2_ABCA1-4-like"/>
</dbReference>
<dbReference type="SUPFAM" id="SSF52540">
    <property type="entry name" value="P-loop containing nucleoside triphosphate hydrolases"/>
    <property type="match status" value="2"/>
</dbReference>
<dbReference type="Pfam" id="PF00005">
    <property type="entry name" value="ABC_tran"/>
    <property type="match status" value="2"/>
</dbReference>
<feature type="transmembrane region" description="Helical" evidence="10">
    <location>
        <begin position="455"/>
        <end position="473"/>
    </location>
</feature>
<dbReference type="InParanoid" id="A0A1Z5K461"/>
<organism evidence="12 13">
    <name type="scientific">Fistulifera solaris</name>
    <name type="common">Oleaginous diatom</name>
    <dbReference type="NCBI Taxonomy" id="1519565"/>
    <lineage>
        <taxon>Eukaryota</taxon>
        <taxon>Sar</taxon>
        <taxon>Stramenopiles</taxon>
        <taxon>Ochrophyta</taxon>
        <taxon>Bacillariophyta</taxon>
        <taxon>Bacillariophyceae</taxon>
        <taxon>Bacillariophycidae</taxon>
        <taxon>Naviculales</taxon>
        <taxon>Naviculaceae</taxon>
        <taxon>Fistulifera</taxon>
    </lineage>
</organism>
<keyword evidence="8 10" id="KW-1133">Transmembrane helix</keyword>
<keyword evidence="4 10" id="KW-0812">Transmembrane</keyword>
<dbReference type="PANTHER" id="PTHR19229">
    <property type="entry name" value="ATP-BINDING CASSETTE TRANSPORTER SUBFAMILY A ABCA"/>
    <property type="match status" value="1"/>
</dbReference>
<dbReference type="InterPro" id="IPR003439">
    <property type="entry name" value="ABC_transporter-like_ATP-bd"/>
</dbReference>
<feature type="domain" description="ABC transporter" evidence="11">
    <location>
        <begin position="613"/>
        <end position="846"/>
    </location>
</feature>
<evidence type="ECO:0000256" key="4">
    <source>
        <dbReference type="ARBA" id="ARBA00022692"/>
    </source>
</evidence>
<evidence type="ECO:0000259" key="11">
    <source>
        <dbReference type="PROSITE" id="PS50893"/>
    </source>
</evidence>
<dbReference type="PROSITE" id="PS50893">
    <property type="entry name" value="ABC_TRANSPORTER_2"/>
    <property type="match status" value="2"/>
</dbReference>
<dbReference type="Pfam" id="PF12698">
    <property type="entry name" value="ABC2_membrane_3"/>
    <property type="match status" value="2"/>
</dbReference>
<evidence type="ECO:0000256" key="8">
    <source>
        <dbReference type="ARBA" id="ARBA00022989"/>
    </source>
</evidence>
<dbReference type="CDD" id="cd03263">
    <property type="entry name" value="ABC_subfamily_A"/>
    <property type="match status" value="2"/>
</dbReference>
<feature type="domain" description="ABC transporter" evidence="11">
    <location>
        <begin position="1530"/>
        <end position="1769"/>
    </location>
</feature>
<dbReference type="GO" id="GO:0016020">
    <property type="term" value="C:membrane"/>
    <property type="evidence" value="ECO:0007669"/>
    <property type="project" value="UniProtKB-SubCell"/>
</dbReference>
<dbReference type="OrthoDB" id="196083at2759"/>
<evidence type="ECO:0000256" key="7">
    <source>
        <dbReference type="ARBA" id="ARBA00022840"/>
    </source>
</evidence>
<dbReference type="PANTHER" id="PTHR19229:SF36">
    <property type="entry name" value="ATP-BINDING CASSETTE SUB-FAMILY A MEMBER 2"/>
    <property type="match status" value="1"/>
</dbReference>
<evidence type="ECO:0000256" key="3">
    <source>
        <dbReference type="ARBA" id="ARBA00022448"/>
    </source>
</evidence>
<comment type="caution">
    <text evidence="12">The sequence shown here is derived from an EMBL/GenBank/DDBJ whole genome shotgun (WGS) entry which is preliminary data.</text>
</comment>
<keyword evidence="3" id="KW-0813">Transport</keyword>
<keyword evidence="13" id="KW-1185">Reference proteome</keyword>
<evidence type="ECO:0000256" key="10">
    <source>
        <dbReference type="SAM" id="Phobius"/>
    </source>
</evidence>
<comment type="similarity">
    <text evidence="2">Belongs to the ABC transporter superfamily. ABCA family.</text>
</comment>
<gene>
    <name evidence="12" type="ORF">FisN_7Hh189</name>
</gene>
<feature type="transmembrane region" description="Helical" evidence="10">
    <location>
        <begin position="1453"/>
        <end position="1473"/>
    </location>
</feature>
<dbReference type="EMBL" id="BDSP01000152">
    <property type="protein sequence ID" value="GAX20871.1"/>
    <property type="molecule type" value="Genomic_DNA"/>
</dbReference>
<dbReference type="GO" id="GO:0140359">
    <property type="term" value="F:ABC-type transporter activity"/>
    <property type="evidence" value="ECO:0007669"/>
    <property type="project" value="InterPro"/>
</dbReference>
<keyword evidence="5" id="KW-0677">Repeat</keyword>
<keyword evidence="9 10" id="KW-0472">Membrane</keyword>
<dbReference type="InterPro" id="IPR027417">
    <property type="entry name" value="P-loop_NTPase"/>
</dbReference>
<evidence type="ECO:0000256" key="9">
    <source>
        <dbReference type="ARBA" id="ARBA00023136"/>
    </source>
</evidence>
<evidence type="ECO:0000256" key="5">
    <source>
        <dbReference type="ARBA" id="ARBA00022737"/>
    </source>
</evidence>
<keyword evidence="7 12" id="KW-0067">ATP-binding</keyword>
<dbReference type="FunFam" id="3.40.50.300:FF:000335">
    <property type="entry name" value="ATP binding cassette subfamily A member 5"/>
    <property type="match status" value="1"/>
</dbReference>
<sequence length="1942" mass="213255">MIFSRAWFALMRRNLVYRKRHWLATLLELALPMGFVGVLLGIKSAVEGTSNFMPETVAAFFPANEDVFTPFTFDDYVTALQAKRVCEGQSVTDPSTNIDYAYFDITGMPMQAYSWQVPMIKCDPRYLVLLFGVNCKSDGEDGLQYCEFAIVALSGTDEGGLERASLMKDYILGRYPVLTDTEAIPVPFDLVQLFNSTLAMDEYVKSPDYGKTGFPKLAMGIVFEGNDPDNYRYQLRQNSTNFNNPTAEGRPAVATTPDTTTKFASFAKTDDEPCVPLDGAAEQGEKGNSCTGQYAYNGVLTFQRLVGDFILDQTGAAAAGYKISKSGVQYVPFPTREYEEEGFYGAIAAFAPLLIVLGMLYPVSSMISYIVKEKELRQKELMKMMSVAESDIGWSWFSSFFIFNIISATLTAIVANQVYENSDNTFMWIFWLYTFTAITTFCMGLAAVTSKTTRAVLIGVLLFLAGYFISISVDYTTSSGSVLSLVGLHPVVAFSFGLQEIGRLEDLGIGISSNSIDFSELESGYNFRQALNSLFADVIIWGILSWYLNRVIRPDYGQAQPLYFPFTSSYWCPGRKSTHHESEEANGNAASEHIPLEPVGEALKRQSAEGQSIEIKNLVKKFDDKVAVDGLNLTMYSGQITALLGHNGAGKTTTISMLTGALSPTSGHAIIAGKDIRSDMLAIRQDIGICLQHDCLFPDLTVREHVQFFSRLKGLYSTSTKEEAENHIDQAIRDVALFDKRNTLSKNLSGGMKRKLSVAMAFCGGSKVVLLDEPTSGMDPFSRRFTWNVIRQYRRDRCIILTTHFMDEADILGDRIAIMAEGQLRCAGSSLFLKKTFGVGYQLTIEKVKSNKGNSTPDLVGLGEHDEKLMNLVESNVPDANLLTNVGSELSYQLPIGAASQFGPMFKALDEEIERGTLTSYGVGITTLDEVFLLVARGEGTGEKKEFASSKHMDGVTLADEGTKSARSRMDLENEGLFFRHIGALLKKRAAFFRRDKKAWCCTTLLPSLFVFVGFLLFKFVALDRNLDSLVLDLNDYNMDISQLRNPIPFNSPENPFICQPGSCFYPEEKIESDTTNESYFFCGGQGRLAGSEKCSITVSSAVISQIDDAGAQGVDLAVEDVGESSIALSTSMGVGGSAATQYGAIFFTKDQFSTLDDSSSFEQAASNACIGLAPELNYTSSDDCLDFGGIGYVIQYNFTALHVAPLYQALADEALVREALGNTNFNVECTIAPLPITKNEESFGEAEDAFNAWFLVVLSFPFIGGAFASFVVAERESKAKHLQTVAGVEPSAYWLSTFLWDVMNYQIPLWITVILMLAFDVGVLTTRTANVFGGVLTLLFLFGPASAAFAYCVSYAFKSPSLCFIFLMISGFLIGMGGPLAIFILQIIGEDRTDPNAKLVDIASVVTWFLRWNPYFCLGKGLFNVINIESFRYWEADANLNAFSEPILGLEVLFLAIQSVVYLVLAVCLDIWSSNPAIMSVWNAVIATLLCRRCCGGGNVTDEKTLPDDSDVVEEQDRVLRGEANDDLIVISQLTKTYDTGKKAVDNMSLGIPAGECFGLLGVNGAGKTTTMGMLTAEFPPTSGDATLAGFSVSREPQKTRRRIGYCPQFDAHFANLTGREHVELYASIKGVPKALVKEAAAAKLQEVGLSDKDSDRLSAGYSGGMKRRLSLACATIGQPQIVFLDECSTGVDPVARREIWQLVSDMVSGPNVPANERTSVILTTHSMEECEALCPRIGIMANGKLRCLGSAQHLKNKFGQGYQVELKVKIVATEDEDYVANATSLAKVKNASIENPHEVLYSLDEARSALRSLTQDNFLADMVNEENANGYAVWKDATSGFGVALDTLAAFATVELRMKKVEDFVKGNYPNYVLRERQDTKARYEVSSKGVRISELFASIETEKENLRLSDYGVSQTSLEQVFNMHAAEAEELKQGRNDH</sequence>
<dbReference type="InterPro" id="IPR017871">
    <property type="entry name" value="ABC_transporter-like_CS"/>
</dbReference>
<comment type="subcellular location">
    <subcellularLocation>
        <location evidence="1">Membrane</location>
        <topology evidence="1">Multi-pass membrane protein</topology>
    </subcellularLocation>
</comment>
<evidence type="ECO:0000256" key="2">
    <source>
        <dbReference type="ARBA" id="ARBA00008869"/>
    </source>
</evidence>
<dbReference type="InterPro" id="IPR003593">
    <property type="entry name" value="AAA+_ATPase"/>
</dbReference>
<dbReference type="Pfam" id="PF23321">
    <property type="entry name" value="R1_ABCA1"/>
    <property type="match status" value="1"/>
</dbReference>
<dbReference type="GO" id="GO:0005319">
    <property type="term" value="F:lipid transporter activity"/>
    <property type="evidence" value="ECO:0007669"/>
    <property type="project" value="TreeGrafter"/>
</dbReference>
<feature type="transmembrane region" description="Helical" evidence="10">
    <location>
        <begin position="21"/>
        <end position="42"/>
    </location>
</feature>
<dbReference type="InterPro" id="IPR026082">
    <property type="entry name" value="ABCA"/>
</dbReference>